<evidence type="ECO:0000313" key="9">
    <source>
        <dbReference type="Proteomes" id="UP000187209"/>
    </source>
</evidence>
<evidence type="ECO:0000313" key="8">
    <source>
        <dbReference type="EMBL" id="OMJ86269.1"/>
    </source>
</evidence>
<dbReference type="InterPro" id="IPR027359">
    <property type="entry name" value="Volt_channel_dom_sf"/>
</dbReference>
<evidence type="ECO:0000256" key="4">
    <source>
        <dbReference type="ARBA" id="ARBA00023136"/>
    </source>
</evidence>
<dbReference type="PANTHER" id="PTHR43336">
    <property type="entry name" value="OXYGEN SENSOR HISTIDINE KINASE RESPONSE REGULATOR DEVS/DOSS"/>
    <property type="match status" value="1"/>
</dbReference>
<proteinExistence type="predicted"/>
<dbReference type="OrthoDB" id="60033at2759"/>
<dbReference type="Gene3D" id="3.30.70.1230">
    <property type="entry name" value="Nucleotide cyclase"/>
    <property type="match status" value="1"/>
</dbReference>
<dbReference type="GO" id="GO:0009190">
    <property type="term" value="P:cyclic nucleotide biosynthetic process"/>
    <property type="evidence" value="ECO:0007669"/>
    <property type="project" value="InterPro"/>
</dbReference>
<keyword evidence="3 6" id="KW-1133">Transmembrane helix</keyword>
<dbReference type="PROSITE" id="PS50125">
    <property type="entry name" value="GUANYLATE_CYCLASE_2"/>
    <property type="match status" value="1"/>
</dbReference>
<evidence type="ECO:0000256" key="6">
    <source>
        <dbReference type="SAM" id="Phobius"/>
    </source>
</evidence>
<evidence type="ECO:0000256" key="2">
    <source>
        <dbReference type="ARBA" id="ARBA00022692"/>
    </source>
</evidence>
<keyword evidence="9" id="KW-1185">Reference proteome</keyword>
<dbReference type="InterPro" id="IPR001054">
    <property type="entry name" value="A/G_cyclase"/>
</dbReference>
<dbReference type="Proteomes" id="UP000187209">
    <property type="component" value="Unassembled WGS sequence"/>
</dbReference>
<dbReference type="EMBL" id="MPUH01000211">
    <property type="protein sequence ID" value="OMJ86269.1"/>
    <property type="molecule type" value="Genomic_DNA"/>
</dbReference>
<sequence length="875" mass="100148">MQNKKTNNDHAPVSLAVKDPDRQNSGQSDVNQFGHIPLTRKQKIFSNINAFLDHWSWSILMLVVTIFALFGDDFRLAVFTKTADDGFSAAMIVCLILFGFEIIMAFITKPEYRFSFFFWLDVLSTISLIFDINWIWNAIQSKASTTLVQSTQIARASRASRAGTRAARIIRVIRVIRLIRIVKLYKLAQSKLKNKEAPLIRSNICCRGTTEVQPMTLTKNIPEIQQLQEDSMSQNFDSFGNHQGQNEDDPIKDASTINKKMTSYKKSITLAEAKVDMPQESKVGKKLSELTTMRVIIVVLVMILMLPFFNLSMYREIDSYQMGLEMIDNFIEESEKFDFFFNEYVSQYKDDSLPLIYLSVGNEDIWDCSTNPDDLRDAEVNIVTLNAEDSYEYFSYAIFDLRSQTSLQAGINMIKTFFICLVLTIGSVMFSKDTNEIVLEPLENMIRTVKNIAKNPLQAVQEEERNAVIKEEAFETTMVKSGNRRTMLETEILEQLIIKIGALMALGFGEAGSEIIAKNMQQSKGDVDPLVPGKQQLCIFGFTDIRQFPDVTEVLEQDIMIYVNEIALIVHLCVDECLGATNRNLGDVFVLVWKFPDSVITKDKNKSKTLITSHPYVAQYADLALISYIKIISEINRNKTVLKYNENQAILEKLPHFKVKMGFGLHFGWGIEGAIGSEYKIDASYLSPHVNLASRLCAATKQYGVWMLISEYVHKLMSEKMKKMTRRVDRCTFKGSAEPMNIYTVDLNTYNLECYSPRPVGTDKNKKRARVAQRTSREELHKDLWSGTYKAIRKLKEENELKQMLLDRNQEFYEIYEQALSDYLNGQWKPAREGFVKALSLKENDGPCLNMIHYIDDYGGMAPATWNGYRKLLEK</sequence>
<gene>
    <name evidence="8" type="ORF">SteCoe_12252</name>
</gene>
<comment type="subcellular location">
    <subcellularLocation>
        <location evidence="1">Membrane</location>
        <topology evidence="1">Multi-pass membrane protein</topology>
    </subcellularLocation>
</comment>
<dbReference type="GO" id="GO:0035556">
    <property type="term" value="P:intracellular signal transduction"/>
    <property type="evidence" value="ECO:0007669"/>
    <property type="project" value="InterPro"/>
</dbReference>
<dbReference type="InterPro" id="IPR029787">
    <property type="entry name" value="Nucleotide_cyclase"/>
</dbReference>
<feature type="transmembrane region" description="Helical" evidence="6">
    <location>
        <begin position="86"/>
        <end position="108"/>
    </location>
</feature>
<feature type="transmembrane region" description="Helical" evidence="6">
    <location>
        <begin position="55"/>
        <end position="74"/>
    </location>
</feature>
<dbReference type="SUPFAM" id="SSF55073">
    <property type="entry name" value="Nucleotide cyclase"/>
    <property type="match status" value="1"/>
</dbReference>
<feature type="transmembrane region" description="Helical" evidence="6">
    <location>
        <begin position="114"/>
        <end position="136"/>
    </location>
</feature>
<feature type="region of interest" description="Disordered" evidence="5">
    <location>
        <begin position="1"/>
        <end position="32"/>
    </location>
</feature>
<dbReference type="PANTHER" id="PTHR43336:SF3">
    <property type="entry name" value="GUANYLATE CYCLASE DOMAIN-CONTAINING PROTEIN"/>
    <property type="match status" value="1"/>
</dbReference>
<feature type="transmembrane region" description="Helical" evidence="6">
    <location>
        <begin position="295"/>
        <end position="314"/>
    </location>
</feature>
<evidence type="ECO:0000259" key="7">
    <source>
        <dbReference type="PROSITE" id="PS50125"/>
    </source>
</evidence>
<evidence type="ECO:0000256" key="3">
    <source>
        <dbReference type="ARBA" id="ARBA00022989"/>
    </source>
</evidence>
<dbReference type="GO" id="GO:0016020">
    <property type="term" value="C:membrane"/>
    <property type="evidence" value="ECO:0007669"/>
    <property type="project" value="UniProtKB-SubCell"/>
</dbReference>
<evidence type="ECO:0000256" key="1">
    <source>
        <dbReference type="ARBA" id="ARBA00004141"/>
    </source>
</evidence>
<accession>A0A1R2CB90</accession>
<comment type="caution">
    <text evidence="8">The sequence shown here is derived from an EMBL/GenBank/DDBJ whole genome shotgun (WGS) entry which is preliminary data.</text>
</comment>
<dbReference type="AlphaFoldDB" id="A0A1R2CB90"/>
<feature type="domain" description="Guanylate cyclase" evidence="7">
    <location>
        <begin position="539"/>
        <end position="697"/>
    </location>
</feature>
<keyword evidence="2 6" id="KW-0812">Transmembrane</keyword>
<dbReference type="Gene3D" id="1.20.120.350">
    <property type="entry name" value="Voltage-gated potassium channels. Chain C"/>
    <property type="match status" value="1"/>
</dbReference>
<organism evidence="8 9">
    <name type="scientific">Stentor coeruleus</name>
    <dbReference type="NCBI Taxonomy" id="5963"/>
    <lineage>
        <taxon>Eukaryota</taxon>
        <taxon>Sar</taxon>
        <taxon>Alveolata</taxon>
        <taxon>Ciliophora</taxon>
        <taxon>Postciliodesmatophora</taxon>
        <taxon>Heterotrichea</taxon>
        <taxon>Heterotrichida</taxon>
        <taxon>Stentoridae</taxon>
        <taxon>Stentor</taxon>
    </lineage>
</organism>
<dbReference type="CDD" id="cd07302">
    <property type="entry name" value="CHD"/>
    <property type="match status" value="1"/>
</dbReference>
<keyword evidence="4 6" id="KW-0472">Membrane</keyword>
<evidence type="ECO:0000256" key="5">
    <source>
        <dbReference type="SAM" id="MobiDB-lite"/>
    </source>
</evidence>
<reference evidence="8 9" key="1">
    <citation type="submission" date="2016-11" db="EMBL/GenBank/DDBJ databases">
        <title>The macronuclear genome of Stentor coeruleus: a giant cell with tiny introns.</title>
        <authorList>
            <person name="Slabodnick M."/>
            <person name="Ruby J.G."/>
            <person name="Reiff S.B."/>
            <person name="Swart E.C."/>
            <person name="Gosai S."/>
            <person name="Prabakaran S."/>
            <person name="Witkowska E."/>
            <person name="Larue G.E."/>
            <person name="Fisher S."/>
            <person name="Freeman R.M."/>
            <person name="Gunawardena J."/>
            <person name="Chu W."/>
            <person name="Stover N.A."/>
            <person name="Gregory B.D."/>
            <person name="Nowacki M."/>
            <person name="Derisi J."/>
            <person name="Roy S.W."/>
            <person name="Marshall W.F."/>
            <person name="Sood P."/>
        </authorList>
    </citation>
    <scope>NUCLEOTIDE SEQUENCE [LARGE SCALE GENOMIC DNA]</scope>
    <source>
        <strain evidence="8">WM001</strain>
    </source>
</reference>
<protein>
    <recommendedName>
        <fullName evidence="7">Guanylate cyclase domain-containing protein</fullName>
    </recommendedName>
</protein>
<name>A0A1R2CB90_9CILI</name>